<dbReference type="Proteomes" id="UP000195667">
    <property type="component" value="Unassembled WGS sequence"/>
</dbReference>
<dbReference type="GO" id="GO:0005737">
    <property type="term" value="C:cytoplasm"/>
    <property type="evidence" value="ECO:0007669"/>
    <property type="project" value="UniProtKB-SubCell"/>
</dbReference>
<accession>A0A1R4HC34</accession>
<dbReference type="Pfam" id="PF01476">
    <property type="entry name" value="LysM"/>
    <property type="match status" value="1"/>
</dbReference>
<reference evidence="6" key="1">
    <citation type="submission" date="2017-02" db="EMBL/GenBank/DDBJ databases">
        <authorList>
            <person name="Daims H."/>
        </authorList>
    </citation>
    <scope>NUCLEOTIDE SEQUENCE [LARGE SCALE GENOMIC DNA]</scope>
</reference>
<feature type="domain" description="LysM" evidence="4">
    <location>
        <begin position="193"/>
        <end position="242"/>
    </location>
</feature>
<protein>
    <recommendedName>
        <fullName evidence="3">Potassium binding protein Kbp</fullName>
    </recommendedName>
</protein>
<dbReference type="Gene3D" id="1.10.10.690">
    <property type="entry name" value="YidB-like"/>
    <property type="match status" value="1"/>
</dbReference>
<evidence type="ECO:0000256" key="3">
    <source>
        <dbReference type="ARBA" id="ARBA00072219"/>
    </source>
</evidence>
<dbReference type="SUPFAM" id="SSF140804">
    <property type="entry name" value="YidB-like"/>
    <property type="match status" value="1"/>
</dbReference>
<dbReference type="InterPro" id="IPR027405">
    <property type="entry name" value="YidB-like"/>
</dbReference>
<dbReference type="PANTHER" id="PTHR34700:SF4">
    <property type="entry name" value="PHAGE-LIKE ELEMENT PBSX PROTEIN XKDP"/>
    <property type="match status" value="1"/>
</dbReference>
<dbReference type="InterPro" id="IPR052196">
    <property type="entry name" value="Bact_Kbp"/>
</dbReference>
<keyword evidence="2" id="KW-0963">Cytoplasm</keyword>
<evidence type="ECO:0000259" key="4">
    <source>
        <dbReference type="PROSITE" id="PS51782"/>
    </source>
</evidence>
<evidence type="ECO:0000256" key="1">
    <source>
        <dbReference type="ARBA" id="ARBA00004496"/>
    </source>
</evidence>
<dbReference type="InterPro" id="IPR018392">
    <property type="entry name" value="LysM"/>
</dbReference>
<evidence type="ECO:0000313" key="6">
    <source>
        <dbReference type="Proteomes" id="UP000195667"/>
    </source>
</evidence>
<evidence type="ECO:0000313" key="5">
    <source>
        <dbReference type="EMBL" id="SJM93818.1"/>
    </source>
</evidence>
<dbReference type="SMART" id="SM00257">
    <property type="entry name" value="LysM"/>
    <property type="match status" value="1"/>
</dbReference>
<dbReference type="InterPro" id="IPR045372">
    <property type="entry name" value="YidB"/>
</dbReference>
<dbReference type="RefSeq" id="WP_087144027.1">
    <property type="nucleotide sequence ID" value="NZ_FUKI01000124.1"/>
</dbReference>
<dbReference type="EMBL" id="FUKI01000124">
    <property type="protein sequence ID" value="SJM93818.1"/>
    <property type="molecule type" value="Genomic_DNA"/>
</dbReference>
<comment type="subcellular location">
    <subcellularLocation>
        <location evidence="1">Cytoplasm</location>
    </subcellularLocation>
</comment>
<dbReference type="FunFam" id="3.10.350.10:FF:000001">
    <property type="entry name" value="Peptidoglycan-binding protein LysM"/>
    <property type="match status" value="1"/>
</dbReference>
<name>A0A1R4HC34_9GAMM</name>
<dbReference type="SUPFAM" id="SSF54106">
    <property type="entry name" value="LysM domain"/>
    <property type="match status" value="1"/>
</dbReference>
<dbReference type="AlphaFoldDB" id="A0A1R4HC34"/>
<keyword evidence="6" id="KW-1185">Reference proteome</keyword>
<dbReference type="OrthoDB" id="370541at2"/>
<dbReference type="CDD" id="cd00118">
    <property type="entry name" value="LysM"/>
    <property type="match status" value="1"/>
</dbReference>
<organism evidence="5 6">
    <name type="scientific">Crenothrix polyspora</name>
    <dbReference type="NCBI Taxonomy" id="360316"/>
    <lineage>
        <taxon>Bacteria</taxon>
        <taxon>Pseudomonadati</taxon>
        <taxon>Pseudomonadota</taxon>
        <taxon>Gammaproteobacteria</taxon>
        <taxon>Methylococcales</taxon>
        <taxon>Crenotrichaceae</taxon>
        <taxon>Crenothrix</taxon>
    </lineage>
</organism>
<sequence>MSLLSSLAQVAIQSALGGSGQSQTQNLVTGVIGMLQNSTGGLTGLVEKFQKSGLGDVAASWVGTGDNKVVSPEQVVEVLGQEKVTELAKEAGIPEEKGAEVLAQVLPTVVNEMTPDGEIPEPHKFGMLSKLILGGLGAAGVAMAAKAAASAYNNHNENSVSTDNGVMADAGASMGSAVSDVAAAEPVAVTAGRTYTVASGDSLSKISKHVYGDASHWSQIFEANRDKLTDPDRIFPGQVLRIP</sequence>
<evidence type="ECO:0000256" key="2">
    <source>
        <dbReference type="ARBA" id="ARBA00022490"/>
    </source>
</evidence>
<dbReference type="PROSITE" id="PS51782">
    <property type="entry name" value="LYSM"/>
    <property type="match status" value="1"/>
</dbReference>
<gene>
    <name evidence="5" type="ORF">CRENPOLYSF1_480019</name>
</gene>
<dbReference type="Pfam" id="PF20159">
    <property type="entry name" value="YidB"/>
    <property type="match status" value="1"/>
</dbReference>
<dbReference type="InterPro" id="IPR036779">
    <property type="entry name" value="LysM_dom_sf"/>
</dbReference>
<proteinExistence type="predicted"/>
<dbReference type="PANTHER" id="PTHR34700">
    <property type="entry name" value="POTASSIUM BINDING PROTEIN KBP"/>
    <property type="match status" value="1"/>
</dbReference>
<dbReference type="Gene3D" id="3.10.350.10">
    <property type="entry name" value="LysM domain"/>
    <property type="match status" value="1"/>
</dbReference>